<dbReference type="AlphaFoldDB" id="A0AAV2N4P7"/>
<name>A0AAV2N4P7_9HYME</name>
<evidence type="ECO:0000256" key="1">
    <source>
        <dbReference type="SAM" id="MobiDB-lite"/>
    </source>
</evidence>
<dbReference type="Proteomes" id="UP001497644">
    <property type="component" value="Chromosome 10"/>
</dbReference>
<dbReference type="EMBL" id="OZ034833">
    <property type="protein sequence ID" value="CAL1674747.1"/>
    <property type="molecule type" value="Genomic_DNA"/>
</dbReference>
<protein>
    <submittedName>
        <fullName evidence="2">Uncharacterized protein</fullName>
    </submittedName>
</protein>
<accession>A0AAV2N4P7</accession>
<evidence type="ECO:0000313" key="3">
    <source>
        <dbReference type="Proteomes" id="UP001497644"/>
    </source>
</evidence>
<feature type="region of interest" description="Disordered" evidence="1">
    <location>
        <begin position="67"/>
        <end position="92"/>
    </location>
</feature>
<keyword evidence="3" id="KW-1185">Reference proteome</keyword>
<gene>
    <name evidence="2" type="ORF">LPLAT_LOCUS1302</name>
</gene>
<evidence type="ECO:0000313" key="2">
    <source>
        <dbReference type="EMBL" id="CAL1674747.1"/>
    </source>
</evidence>
<proteinExistence type="predicted"/>
<sequence length="92" mass="9721">MGEEKAREGGKKFGEVALWDVEAVLSPCQECNSHAAGIPSRSIPLAASSFVAARDAFLRGLTSSAAHETPGRRAPFPPTCEPKTRCFTTTTG</sequence>
<organism evidence="2 3">
    <name type="scientific">Lasius platythorax</name>
    <dbReference type="NCBI Taxonomy" id="488582"/>
    <lineage>
        <taxon>Eukaryota</taxon>
        <taxon>Metazoa</taxon>
        <taxon>Ecdysozoa</taxon>
        <taxon>Arthropoda</taxon>
        <taxon>Hexapoda</taxon>
        <taxon>Insecta</taxon>
        <taxon>Pterygota</taxon>
        <taxon>Neoptera</taxon>
        <taxon>Endopterygota</taxon>
        <taxon>Hymenoptera</taxon>
        <taxon>Apocrita</taxon>
        <taxon>Aculeata</taxon>
        <taxon>Formicoidea</taxon>
        <taxon>Formicidae</taxon>
        <taxon>Formicinae</taxon>
        <taxon>Lasius</taxon>
        <taxon>Lasius</taxon>
    </lineage>
</organism>
<reference evidence="2" key="1">
    <citation type="submission" date="2024-04" db="EMBL/GenBank/DDBJ databases">
        <authorList>
            <consortium name="Molecular Ecology Group"/>
        </authorList>
    </citation>
    <scope>NUCLEOTIDE SEQUENCE</scope>
</reference>